<dbReference type="AlphaFoldDB" id="A0A653AHA6"/>
<evidence type="ECO:0000313" key="1">
    <source>
        <dbReference type="EMBL" id="VBB47216.1"/>
    </source>
</evidence>
<name>A0A653AHA6_9BACT</name>
<accession>A0A653AHA6</accession>
<organism evidence="1">
    <name type="scientific">uncultured Paludibacter sp</name>
    <dbReference type="NCBI Taxonomy" id="497635"/>
    <lineage>
        <taxon>Bacteria</taxon>
        <taxon>Pseudomonadati</taxon>
        <taxon>Bacteroidota</taxon>
        <taxon>Bacteroidia</taxon>
        <taxon>Bacteroidales</taxon>
        <taxon>Paludibacteraceae</taxon>
        <taxon>Paludibacter</taxon>
        <taxon>environmental samples</taxon>
    </lineage>
</organism>
<proteinExistence type="predicted"/>
<reference evidence="1" key="1">
    <citation type="submission" date="2018-07" db="EMBL/GenBank/DDBJ databases">
        <authorList>
            <consortium name="Genoscope - CEA"/>
            <person name="William W."/>
        </authorList>
    </citation>
    <scope>NUCLEOTIDE SEQUENCE</scope>
    <source>
        <strain evidence="1">IK1</strain>
    </source>
</reference>
<dbReference type="EMBL" id="UPXZ01000037">
    <property type="protein sequence ID" value="VBB47216.1"/>
    <property type="molecule type" value="Genomic_DNA"/>
</dbReference>
<gene>
    <name evidence="1" type="ORF">TRIP_D420104</name>
</gene>
<sequence>MRDYFKTRISQMLNMKENEKLTFNTV</sequence>
<protein>
    <submittedName>
        <fullName evidence="1">Uncharacterized protein</fullName>
    </submittedName>
</protein>